<feature type="chain" id="PRO_5040915114" evidence="1">
    <location>
        <begin position="17"/>
        <end position="66"/>
    </location>
</feature>
<accession>A0A9W8L0C2</accession>
<evidence type="ECO:0000313" key="2">
    <source>
        <dbReference type="EMBL" id="KAJ2679876.1"/>
    </source>
</evidence>
<comment type="caution">
    <text evidence="2">The sequence shown here is derived from an EMBL/GenBank/DDBJ whole genome shotgun (WGS) entry which is preliminary data.</text>
</comment>
<evidence type="ECO:0000256" key="1">
    <source>
        <dbReference type="SAM" id="SignalP"/>
    </source>
</evidence>
<dbReference type="Proteomes" id="UP001151518">
    <property type="component" value="Unassembled WGS sequence"/>
</dbReference>
<reference evidence="2" key="1">
    <citation type="submission" date="2022-07" db="EMBL/GenBank/DDBJ databases">
        <title>Phylogenomic reconstructions and comparative analyses of Kickxellomycotina fungi.</title>
        <authorList>
            <person name="Reynolds N.K."/>
            <person name="Stajich J.E."/>
            <person name="Barry K."/>
            <person name="Grigoriev I.V."/>
            <person name="Crous P."/>
            <person name="Smith M.E."/>
        </authorList>
    </citation>
    <scope>NUCLEOTIDE SEQUENCE</scope>
    <source>
        <strain evidence="2">NRRL 3115</strain>
    </source>
</reference>
<feature type="signal peptide" evidence="1">
    <location>
        <begin position="1"/>
        <end position="16"/>
    </location>
</feature>
<organism evidence="2 3">
    <name type="scientific">Coemansia spiralis</name>
    <dbReference type="NCBI Taxonomy" id="417178"/>
    <lineage>
        <taxon>Eukaryota</taxon>
        <taxon>Fungi</taxon>
        <taxon>Fungi incertae sedis</taxon>
        <taxon>Zoopagomycota</taxon>
        <taxon>Kickxellomycotina</taxon>
        <taxon>Kickxellomycetes</taxon>
        <taxon>Kickxellales</taxon>
        <taxon>Kickxellaceae</taxon>
        <taxon>Coemansia</taxon>
    </lineage>
</organism>
<keyword evidence="1" id="KW-0732">Signal</keyword>
<proteinExistence type="predicted"/>
<dbReference type="AlphaFoldDB" id="A0A9W8L0C2"/>
<sequence length="66" mass="7184">MKSYIAILALVALSAASPIAEPQVDQVGPFADRDIRRNAEPAGYDAEHFKRQVDQVGDWTDDEAGP</sequence>
<dbReference type="EMBL" id="JANBTW010000008">
    <property type="protein sequence ID" value="KAJ2679876.1"/>
    <property type="molecule type" value="Genomic_DNA"/>
</dbReference>
<protein>
    <submittedName>
        <fullName evidence="2">Uncharacterized protein</fullName>
    </submittedName>
</protein>
<gene>
    <name evidence="2" type="ORF">GGI25_001065</name>
</gene>
<evidence type="ECO:0000313" key="3">
    <source>
        <dbReference type="Proteomes" id="UP001151518"/>
    </source>
</evidence>
<name>A0A9W8L0C2_9FUNG</name>